<feature type="region of interest" description="Disordered" evidence="1">
    <location>
        <begin position="57"/>
        <end position="79"/>
    </location>
</feature>
<keyword evidence="2" id="KW-0472">Membrane</keyword>
<dbReference type="AlphaFoldDB" id="A0AAD3CZ48"/>
<dbReference type="EMBL" id="BLLK01000047">
    <property type="protein sequence ID" value="GFH54624.1"/>
    <property type="molecule type" value="Genomic_DNA"/>
</dbReference>
<dbReference type="Proteomes" id="UP001054902">
    <property type="component" value="Unassembled WGS sequence"/>
</dbReference>
<evidence type="ECO:0000313" key="3">
    <source>
        <dbReference type="EMBL" id="GFH54624.1"/>
    </source>
</evidence>
<proteinExistence type="predicted"/>
<gene>
    <name evidence="3" type="ORF">CTEN210_11100</name>
</gene>
<keyword evidence="2" id="KW-0812">Transmembrane</keyword>
<organism evidence="3 4">
    <name type="scientific">Chaetoceros tenuissimus</name>
    <dbReference type="NCBI Taxonomy" id="426638"/>
    <lineage>
        <taxon>Eukaryota</taxon>
        <taxon>Sar</taxon>
        <taxon>Stramenopiles</taxon>
        <taxon>Ochrophyta</taxon>
        <taxon>Bacillariophyta</taxon>
        <taxon>Coscinodiscophyceae</taxon>
        <taxon>Chaetocerotophycidae</taxon>
        <taxon>Chaetocerotales</taxon>
        <taxon>Chaetocerotaceae</taxon>
        <taxon>Chaetoceros</taxon>
    </lineage>
</organism>
<comment type="caution">
    <text evidence="3">The sequence shown here is derived from an EMBL/GenBank/DDBJ whole genome shotgun (WGS) entry which is preliminary data.</text>
</comment>
<evidence type="ECO:0000313" key="4">
    <source>
        <dbReference type="Proteomes" id="UP001054902"/>
    </source>
</evidence>
<evidence type="ECO:0000256" key="2">
    <source>
        <dbReference type="SAM" id="Phobius"/>
    </source>
</evidence>
<evidence type="ECO:0000256" key="1">
    <source>
        <dbReference type="SAM" id="MobiDB-lite"/>
    </source>
</evidence>
<reference evidence="3 4" key="1">
    <citation type="journal article" date="2021" name="Sci. Rep.">
        <title>The genome of the diatom Chaetoceros tenuissimus carries an ancient integrated fragment of an extant virus.</title>
        <authorList>
            <person name="Hongo Y."/>
            <person name="Kimura K."/>
            <person name="Takaki Y."/>
            <person name="Yoshida Y."/>
            <person name="Baba S."/>
            <person name="Kobayashi G."/>
            <person name="Nagasaki K."/>
            <person name="Hano T."/>
            <person name="Tomaru Y."/>
        </authorList>
    </citation>
    <scope>NUCLEOTIDE SEQUENCE [LARGE SCALE GENOMIC DNA]</scope>
    <source>
        <strain evidence="3 4">NIES-3715</strain>
    </source>
</reference>
<evidence type="ECO:0008006" key="5">
    <source>
        <dbReference type="Google" id="ProtNLM"/>
    </source>
</evidence>
<sequence>MPHPNHPSSRYYRNRSSVYSYLTLGRVTIPVLFLTLGGIYVGLLLFYSRNVQRMDTKSTSDFSENESKSNRNEITGKSLQSMINPAKAEKVSNIDKVSEEIQIKESSFLTMYGQHRVKPALEQVPKWLSQYVTWSQQQRASENEQTKYLVLPCIGNDRCEGFSDRLRALPFYILLASKVNRVLCIYWTKPYPLESFLQPPKGGLDWRCPASFDGIVEKYKTSYRQKNFRHYLLTNKRTNVIRVYNEVKESNQTFVSMTYRGKTENVISYLNTIFKSYSYQSYIPVDGNWFHVDLMEHIFRIMFQPVEQIAKNINTTMAKLGLIENNYTSIHVRSRFPVKKLGELLGSQQHAKDHDDGDRVYEFDGNYKRYLTKIAFNAIECGALLNRNSKIYFVSDLANLTDFVTKDILQVSRENIRVKPLGVKRSGHLKHVGSFRNNAEVIKFYSVVEDLLILGGSKCVSHGAGSFGAFGASLTGNRCRAIHRTHEGNIIKCPNDQSKKYSRNITADFLVFGEDDREGGRLTLSSPFVPV</sequence>
<keyword evidence="4" id="KW-1185">Reference proteome</keyword>
<name>A0AAD3CZ48_9STRA</name>
<keyword evidence="2" id="KW-1133">Transmembrane helix</keyword>
<accession>A0AAD3CZ48</accession>
<protein>
    <recommendedName>
        <fullName evidence="5">O-fucosyltransferase family protein</fullName>
    </recommendedName>
</protein>
<feature type="transmembrane region" description="Helical" evidence="2">
    <location>
        <begin position="27"/>
        <end position="47"/>
    </location>
</feature>